<organism evidence="2 3">
    <name type="scientific">Ammonicoccus fulvus</name>
    <dbReference type="NCBI Taxonomy" id="3138240"/>
    <lineage>
        <taxon>Bacteria</taxon>
        <taxon>Bacillati</taxon>
        <taxon>Actinomycetota</taxon>
        <taxon>Actinomycetes</taxon>
        <taxon>Propionibacteriales</taxon>
        <taxon>Propionibacteriaceae</taxon>
        <taxon>Ammonicoccus</taxon>
    </lineage>
</organism>
<reference evidence="2 3" key="1">
    <citation type="submission" date="2024-04" db="EMBL/GenBank/DDBJ databases">
        <title>Isolation of an actinomycete strain from pig manure.</title>
        <authorList>
            <person name="Gong T."/>
            <person name="Yu Z."/>
            <person name="An M."/>
            <person name="Wei C."/>
            <person name="Yang W."/>
            <person name="Liu L."/>
        </authorList>
    </citation>
    <scope>NUCLEOTIDE SEQUENCE [LARGE SCALE GENOMIC DNA]</scope>
    <source>
        <strain evidence="2 3">ZF39</strain>
    </source>
</reference>
<feature type="transmembrane region" description="Helical" evidence="1">
    <location>
        <begin position="190"/>
        <end position="219"/>
    </location>
</feature>
<feature type="transmembrane region" description="Helical" evidence="1">
    <location>
        <begin position="21"/>
        <end position="39"/>
    </location>
</feature>
<accession>A0ABZ3FWP0</accession>
<dbReference type="RefSeq" id="WP_425310667.1">
    <property type="nucleotide sequence ID" value="NZ_CP154795.1"/>
</dbReference>
<evidence type="ECO:0000256" key="1">
    <source>
        <dbReference type="SAM" id="Phobius"/>
    </source>
</evidence>
<keyword evidence="1" id="KW-1133">Transmembrane helix</keyword>
<name>A0ABZ3FWP0_9ACTN</name>
<feature type="transmembrane region" description="Helical" evidence="1">
    <location>
        <begin position="148"/>
        <end position="169"/>
    </location>
</feature>
<keyword evidence="1" id="KW-0812">Transmembrane</keyword>
<sequence>MIETVKALPGLIKDWKTNSDLIYQLVGCLAGVLTIAAYVREQRPSEVLAAAMNAIGASGVGGWFESGLPPLLAEPHVEASRTLVSLAALAVLAMLIKPFFNAKRDDWPIDLQARGLLGSRAAATTWVLLMLAAQFASIAWVVEWLRSQVQVAVIVTVVTALILGLAYVAARRLQMHSLLDAAGGWLTHMVARVGAVVIMTGFALAFAVIGPVIGAASWLCTTESDAYSDTKRRVAQELARSQQPTGAIWLSSQPEASDLAA</sequence>
<proteinExistence type="predicted"/>
<protein>
    <submittedName>
        <fullName evidence="2">Uncharacterized protein</fullName>
    </submittedName>
</protein>
<keyword evidence="1" id="KW-0472">Membrane</keyword>
<feature type="transmembrane region" description="Helical" evidence="1">
    <location>
        <begin position="121"/>
        <end position="142"/>
    </location>
</feature>
<evidence type="ECO:0000313" key="3">
    <source>
        <dbReference type="Proteomes" id="UP001442841"/>
    </source>
</evidence>
<dbReference type="EMBL" id="CP154795">
    <property type="protein sequence ID" value="XAN09212.1"/>
    <property type="molecule type" value="Genomic_DNA"/>
</dbReference>
<gene>
    <name evidence="2" type="ORF">AADG42_18440</name>
</gene>
<dbReference type="Proteomes" id="UP001442841">
    <property type="component" value="Chromosome"/>
</dbReference>
<keyword evidence="3" id="KW-1185">Reference proteome</keyword>
<feature type="transmembrane region" description="Helical" evidence="1">
    <location>
        <begin position="84"/>
        <end position="100"/>
    </location>
</feature>
<evidence type="ECO:0000313" key="2">
    <source>
        <dbReference type="EMBL" id="XAN09212.1"/>
    </source>
</evidence>